<organism evidence="2">
    <name type="scientific">marine metagenome</name>
    <dbReference type="NCBI Taxonomy" id="408172"/>
    <lineage>
        <taxon>unclassified sequences</taxon>
        <taxon>metagenomes</taxon>
        <taxon>ecological metagenomes</taxon>
    </lineage>
</organism>
<feature type="compositionally biased region" description="Pro residues" evidence="1">
    <location>
        <begin position="195"/>
        <end position="205"/>
    </location>
</feature>
<dbReference type="AlphaFoldDB" id="A0A382ELX7"/>
<sequence>RLMRDLFYTWNGDDEELVPTKTQMKSAKLLRNSIEKLGERSSTTPIYYSDISTGIHVVGASGMHYLIIGTDDPSKFVVESFLHERHLADVDKHGLKVCIDPNIKLPAGDVAVAYLLALSNDVASRGHISTIDTLLDIFEGAPTTPSLVDAWWKDVVETYDYIVEHEPDEDYDEEEEEEEWLFDEVDEEERAPVEEPVPPSPPPPEWGEVLLEMFEEAVRTNLNLYQNEDEAV</sequence>
<protein>
    <submittedName>
        <fullName evidence="2">Uncharacterized protein</fullName>
    </submittedName>
</protein>
<feature type="non-terminal residue" evidence="2">
    <location>
        <position position="1"/>
    </location>
</feature>
<proteinExistence type="predicted"/>
<evidence type="ECO:0000256" key="1">
    <source>
        <dbReference type="SAM" id="MobiDB-lite"/>
    </source>
</evidence>
<reference evidence="2" key="1">
    <citation type="submission" date="2018-05" db="EMBL/GenBank/DDBJ databases">
        <authorList>
            <person name="Lanie J.A."/>
            <person name="Ng W.-L."/>
            <person name="Kazmierczak K.M."/>
            <person name="Andrzejewski T.M."/>
            <person name="Davidsen T.M."/>
            <person name="Wayne K.J."/>
            <person name="Tettelin H."/>
            <person name="Glass J.I."/>
            <person name="Rusch D."/>
            <person name="Podicherti R."/>
            <person name="Tsui H.-C.T."/>
            <person name="Winkler M.E."/>
        </authorList>
    </citation>
    <scope>NUCLEOTIDE SEQUENCE</scope>
</reference>
<feature type="region of interest" description="Disordered" evidence="1">
    <location>
        <begin position="185"/>
        <end position="207"/>
    </location>
</feature>
<gene>
    <name evidence="2" type="ORF">METZ01_LOCUS204166</name>
</gene>
<accession>A0A382ELX7</accession>
<dbReference type="EMBL" id="UINC01045044">
    <property type="protein sequence ID" value="SVB51312.1"/>
    <property type="molecule type" value="Genomic_DNA"/>
</dbReference>
<name>A0A382ELX7_9ZZZZ</name>
<evidence type="ECO:0000313" key="2">
    <source>
        <dbReference type="EMBL" id="SVB51312.1"/>
    </source>
</evidence>